<accession>A0AAD6YHH3</accession>
<name>A0AAD6YHH3_9AGAR</name>
<keyword evidence="6 12" id="KW-0732">Signal</keyword>
<keyword evidence="4" id="KW-0336">GPI-anchor</keyword>
<feature type="chain" id="PRO_5041897129" evidence="12">
    <location>
        <begin position="24"/>
        <end position="273"/>
    </location>
</feature>
<evidence type="ECO:0000256" key="1">
    <source>
        <dbReference type="ARBA" id="ARBA00001941"/>
    </source>
</evidence>
<evidence type="ECO:0000313" key="14">
    <source>
        <dbReference type="EMBL" id="KAJ7220315.1"/>
    </source>
</evidence>
<proteinExistence type="predicted"/>
<keyword evidence="7" id="KW-0378">Hydrolase</keyword>
<dbReference type="PROSITE" id="PS51677">
    <property type="entry name" value="NODB"/>
    <property type="match status" value="1"/>
</dbReference>
<comment type="cofactor">
    <cofactor evidence="1">
        <name>Co(2+)</name>
        <dbReference type="ChEBI" id="CHEBI:48828"/>
    </cofactor>
</comment>
<feature type="domain" description="NodB homology" evidence="13">
    <location>
        <begin position="38"/>
        <end position="236"/>
    </location>
</feature>
<dbReference type="PANTHER" id="PTHR46471:SF2">
    <property type="entry name" value="CHITIN DEACETYLASE-RELATED"/>
    <property type="match status" value="1"/>
</dbReference>
<dbReference type="PANTHER" id="PTHR46471">
    <property type="entry name" value="CHITIN DEACETYLASE"/>
    <property type="match status" value="1"/>
</dbReference>
<evidence type="ECO:0000256" key="12">
    <source>
        <dbReference type="SAM" id="SignalP"/>
    </source>
</evidence>
<evidence type="ECO:0000256" key="9">
    <source>
        <dbReference type="ARBA" id="ARBA00023277"/>
    </source>
</evidence>
<sequence length="273" mass="29878">MFTKTFAPLLLPLLLSLAQWSGASTPRAIVYTSCVVPRTAALTFDDGPYIYMTTISDLLTSKGAKGTFFTETTVGLSQAASNAESLPDDCIYGSKTVARLQHAYGQGHQIASHTWSHPNLDDLNATQITEEFMRIDVALKKILGIQTSFLRPPYGNYNNQVREVAYQLNKTLVTWDFDSQDSLGATPQQSESYYDQAIASSVKTLLALNHETINTTAETLAGYAIDKLQGAGYTLVTVAECLELPPYTVVGTPGQRDETWVCSKKGDKGKRED</sequence>
<keyword evidence="15" id="KW-1185">Reference proteome</keyword>
<dbReference type="AlphaFoldDB" id="A0AAD6YHH3"/>
<gene>
    <name evidence="14" type="ORF">GGX14DRAFT_586551</name>
</gene>
<evidence type="ECO:0000256" key="5">
    <source>
        <dbReference type="ARBA" id="ARBA00022723"/>
    </source>
</evidence>
<comment type="caution">
    <text evidence="14">The sequence shown here is derived from an EMBL/GenBank/DDBJ whole genome shotgun (WGS) entry which is preliminary data.</text>
</comment>
<dbReference type="InterPro" id="IPR011330">
    <property type="entry name" value="Glyco_hydro/deAcase_b/a-brl"/>
</dbReference>
<evidence type="ECO:0000256" key="3">
    <source>
        <dbReference type="ARBA" id="ARBA00022475"/>
    </source>
</evidence>
<evidence type="ECO:0000256" key="11">
    <source>
        <dbReference type="ARBA" id="ARBA00023316"/>
    </source>
</evidence>
<dbReference type="GO" id="GO:0098552">
    <property type="term" value="C:side of membrane"/>
    <property type="evidence" value="ECO:0007669"/>
    <property type="project" value="UniProtKB-KW"/>
</dbReference>
<keyword evidence="10" id="KW-0449">Lipoprotein</keyword>
<protein>
    <submittedName>
        <fullName evidence="14">Carbohydrate esterase family 4 protein</fullName>
    </submittedName>
</protein>
<dbReference type="InterPro" id="IPR002509">
    <property type="entry name" value="NODB_dom"/>
</dbReference>
<dbReference type="EMBL" id="JARJCW010000010">
    <property type="protein sequence ID" value="KAJ7220315.1"/>
    <property type="molecule type" value="Genomic_DNA"/>
</dbReference>
<dbReference type="Pfam" id="PF01522">
    <property type="entry name" value="Polysacc_deac_1"/>
    <property type="match status" value="1"/>
</dbReference>
<dbReference type="GO" id="GO:0046872">
    <property type="term" value="F:metal ion binding"/>
    <property type="evidence" value="ECO:0007669"/>
    <property type="project" value="UniProtKB-KW"/>
</dbReference>
<evidence type="ECO:0000313" key="15">
    <source>
        <dbReference type="Proteomes" id="UP001219525"/>
    </source>
</evidence>
<keyword evidence="3" id="KW-1003">Cell membrane</keyword>
<dbReference type="Gene3D" id="3.20.20.370">
    <property type="entry name" value="Glycoside hydrolase/deacetylase"/>
    <property type="match status" value="1"/>
</dbReference>
<dbReference type="GO" id="GO:0005975">
    <property type="term" value="P:carbohydrate metabolic process"/>
    <property type="evidence" value="ECO:0007669"/>
    <property type="project" value="InterPro"/>
</dbReference>
<keyword evidence="4" id="KW-0325">Glycoprotein</keyword>
<keyword evidence="11" id="KW-0961">Cell wall biogenesis/degradation</keyword>
<evidence type="ECO:0000256" key="4">
    <source>
        <dbReference type="ARBA" id="ARBA00022622"/>
    </source>
</evidence>
<comment type="subcellular location">
    <subcellularLocation>
        <location evidence="2">Cell membrane</location>
        <topology evidence="2">Lipid-anchor</topology>
        <topology evidence="2">GPI-anchor</topology>
    </subcellularLocation>
</comment>
<reference evidence="14" key="1">
    <citation type="submission" date="2023-03" db="EMBL/GenBank/DDBJ databases">
        <title>Massive genome expansion in bonnet fungi (Mycena s.s.) driven by repeated elements and novel gene families across ecological guilds.</title>
        <authorList>
            <consortium name="Lawrence Berkeley National Laboratory"/>
            <person name="Harder C.B."/>
            <person name="Miyauchi S."/>
            <person name="Viragh M."/>
            <person name="Kuo A."/>
            <person name="Thoen E."/>
            <person name="Andreopoulos B."/>
            <person name="Lu D."/>
            <person name="Skrede I."/>
            <person name="Drula E."/>
            <person name="Henrissat B."/>
            <person name="Morin E."/>
            <person name="Kohler A."/>
            <person name="Barry K."/>
            <person name="LaButti K."/>
            <person name="Morin E."/>
            <person name="Salamov A."/>
            <person name="Lipzen A."/>
            <person name="Mereny Z."/>
            <person name="Hegedus B."/>
            <person name="Baldrian P."/>
            <person name="Stursova M."/>
            <person name="Weitz H."/>
            <person name="Taylor A."/>
            <person name="Grigoriev I.V."/>
            <person name="Nagy L.G."/>
            <person name="Martin F."/>
            <person name="Kauserud H."/>
        </authorList>
    </citation>
    <scope>NUCLEOTIDE SEQUENCE</scope>
    <source>
        <strain evidence="14">9144</strain>
    </source>
</reference>
<evidence type="ECO:0000256" key="2">
    <source>
        <dbReference type="ARBA" id="ARBA00004609"/>
    </source>
</evidence>
<organism evidence="14 15">
    <name type="scientific">Mycena pura</name>
    <dbReference type="NCBI Taxonomy" id="153505"/>
    <lineage>
        <taxon>Eukaryota</taxon>
        <taxon>Fungi</taxon>
        <taxon>Dikarya</taxon>
        <taxon>Basidiomycota</taxon>
        <taxon>Agaricomycotina</taxon>
        <taxon>Agaricomycetes</taxon>
        <taxon>Agaricomycetidae</taxon>
        <taxon>Agaricales</taxon>
        <taxon>Marasmiineae</taxon>
        <taxon>Mycenaceae</taxon>
        <taxon>Mycena</taxon>
    </lineage>
</organism>
<keyword evidence="8" id="KW-0472">Membrane</keyword>
<evidence type="ECO:0000256" key="6">
    <source>
        <dbReference type="ARBA" id="ARBA00022729"/>
    </source>
</evidence>
<evidence type="ECO:0000259" key="13">
    <source>
        <dbReference type="PROSITE" id="PS51677"/>
    </source>
</evidence>
<evidence type="ECO:0000256" key="7">
    <source>
        <dbReference type="ARBA" id="ARBA00022801"/>
    </source>
</evidence>
<feature type="signal peptide" evidence="12">
    <location>
        <begin position="1"/>
        <end position="23"/>
    </location>
</feature>
<keyword evidence="9" id="KW-0119">Carbohydrate metabolism</keyword>
<dbReference type="Proteomes" id="UP001219525">
    <property type="component" value="Unassembled WGS sequence"/>
</dbReference>
<evidence type="ECO:0000256" key="8">
    <source>
        <dbReference type="ARBA" id="ARBA00023136"/>
    </source>
</evidence>
<dbReference type="GO" id="GO:0016810">
    <property type="term" value="F:hydrolase activity, acting on carbon-nitrogen (but not peptide) bonds"/>
    <property type="evidence" value="ECO:0007669"/>
    <property type="project" value="InterPro"/>
</dbReference>
<dbReference type="GO" id="GO:0005886">
    <property type="term" value="C:plasma membrane"/>
    <property type="evidence" value="ECO:0007669"/>
    <property type="project" value="UniProtKB-SubCell"/>
</dbReference>
<evidence type="ECO:0000256" key="10">
    <source>
        <dbReference type="ARBA" id="ARBA00023288"/>
    </source>
</evidence>
<dbReference type="SUPFAM" id="SSF88713">
    <property type="entry name" value="Glycoside hydrolase/deacetylase"/>
    <property type="match status" value="1"/>
</dbReference>
<dbReference type="GO" id="GO:0071555">
    <property type="term" value="P:cell wall organization"/>
    <property type="evidence" value="ECO:0007669"/>
    <property type="project" value="UniProtKB-KW"/>
</dbReference>
<keyword evidence="5" id="KW-0479">Metal-binding</keyword>